<dbReference type="AlphaFoldDB" id="W7LHI1"/>
<protein>
    <submittedName>
        <fullName evidence="3">Sigma regulator protein, sensor phosphatase domains</fullName>
    </submittedName>
</protein>
<evidence type="ECO:0000256" key="1">
    <source>
        <dbReference type="ARBA" id="ARBA00022801"/>
    </source>
</evidence>
<sequence>MMKNADANAAETIVIPTNRLSAELKEAANVQKVLLQHEAPSCFLLDCKGQSIPAHYLGGDYYGFIYEEEKQKYWVFTGDVMGKGIPAFAKMAMLRTAIRTLAPQCKGPADLLEKVNATLYEDLKLLKSFATLFCGMYNLTDNTFTYASAGHPNAILKREGKASEFLKANGIAIGFLPNRTYSEKILDLKPNDYICVFTDGVLEAMNEDKKQFGKEKIIEIVNEHSDYPTLIQTITEQVLTYSNFEQRDDVTMVTMKRISH</sequence>
<evidence type="ECO:0000259" key="2">
    <source>
        <dbReference type="SMART" id="SM00331"/>
    </source>
</evidence>
<dbReference type="PATRIC" id="fig|1307436.3.peg.1787"/>
<dbReference type="SMART" id="SM00331">
    <property type="entry name" value="PP2C_SIG"/>
    <property type="match status" value="1"/>
</dbReference>
<proteinExistence type="predicted"/>
<dbReference type="EMBL" id="APVL01000005">
    <property type="protein sequence ID" value="EWG11559.1"/>
    <property type="molecule type" value="Genomic_DNA"/>
</dbReference>
<evidence type="ECO:0000313" key="3">
    <source>
        <dbReference type="EMBL" id="EWG11559.1"/>
    </source>
</evidence>
<dbReference type="OrthoDB" id="9763484at2"/>
<dbReference type="InterPro" id="IPR036457">
    <property type="entry name" value="PPM-type-like_dom_sf"/>
</dbReference>
<reference evidence="3 4" key="2">
    <citation type="journal article" date="2016" name="Sci. Rep.">
        <title>A novel serine protease, Sep1, from Bacillus firmus DS-1 has nematicidal activity and degrades multiple intestinal-associated nematode proteins.</title>
        <authorList>
            <person name="Geng C."/>
            <person name="Nie X."/>
            <person name="Tang Z."/>
            <person name="Zhang Y."/>
            <person name="Lin J."/>
            <person name="Sun M."/>
            <person name="Peng D."/>
        </authorList>
    </citation>
    <scope>NUCLEOTIDE SEQUENCE [LARGE SCALE GENOMIC DNA]</scope>
    <source>
        <strain evidence="3 4">DS1</strain>
    </source>
</reference>
<dbReference type="SUPFAM" id="SSF81606">
    <property type="entry name" value="PP2C-like"/>
    <property type="match status" value="1"/>
</dbReference>
<dbReference type="Pfam" id="PF07228">
    <property type="entry name" value="SpoIIE"/>
    <property type="match status" value="1"/>
</dbReference>
<dbReference type="PANTHER" id="PTHR43156:SF2">
    <property type="entry name" value="STAGE II SPORULATION PROTEIN E"/>
    <property type="match status" value="1"/>
</dbReference>
<dbReference type="InterPro" id="IPR052016">
    <property type="entry name" value="Bact_Sigma-Reg"/>
</dbReference>
<dbReference type="PANTHER" id="PTHR43156">
    <property type="entry name" value="STAGE II SPORULATION PROTEIN E-RELATED"/>
    <property type="match status" value="1"/>
</dbReference>
<feature type="domain" description="PPM-type phosphatase" evidence="2">
    <location>
        <begin position="45"/>
        <end position="257"/>
    </location>
</feature>
<dbReference type="Proteomes" id="UP000019270">
    <property type="component" value="Unassembled WGS sequence"/>
</dbReference>
<comment type="caution">
    <text evidence="3">The sequence shown here is derived from an EMBL/GenBank/DDBJ whole genome shotgun (WGS) entry which is preliminary data.</text>
</comment>
<reference evidence="4" key="1">
    <citation type="submission" date="2013-03" db="EMBL/GenBank/DDBJ databases">
        <title>Draft genome sequence of Bacillus firmus DS1.</title>
        <authorList>
            <person name="Peng D."/>
            <person name="Zhu L."/>
            <person name="Sun M."/>
        </authorList>
    </citation>
    <scope>NUCLEOTIDE SEQUENCE [LARGE SCALE GENOMIC DNA]</scope>
    <source>
        <strain evidence="4">DS1</strain>
    </source>
</reference>
<dbReference type="GO" id="GO:0016791">
    <property type="term" value="F:phosphatase activity"/>
    <property type="evidence" value="ECO:0007669"/>
    <property type="project" value="TreeGrafter"/>
</dbReference>
<dbReference type="eggNOG" id="COG2208">
    <property type="taxonomic scope" value="Bacteria"/>
</dbReference>
<evidence type="ECO:0000313" key="4">
    <source>
        <dbReference type="Proteomes" id="UP000019270"/>
    </source>
</evidence>
<name>W7LHI1_CYTFI</name>
<dbReference type="RefSeq" id="WP_051488840.1">
    <property type="nucleotide sequence ID" value="NZ_APVL01000005.1"/>
</dbReference>
<organism evidence="3 4">
    <name type="scientific">Cytobacillus firmus DS1</name>
    <dbReference type="NCBI Taxonomy" id="1307436"/>
    <lineage>
        <taxon>Bacteria</taxon>
        <taxon>Bacillati</taxon>
        <taxon>Bacillota</taxon>
        <taxon>Bacilli</taxon>
        <taxon>Bacillales</taxon>
        <taxon>Bacillaceae</taxon>
        <taxon>Cytobacillus</taxon>
    </lineage>
</organism>
<dbReference type="Gene3D" id="3.60.40.10">
    <property type="entry name" value="PPM-type phosphatase domain"/>
    <property type="match status" value="1"/>
</dbReference>
<dbReference type="InterPro" id="IPR001932">
    <property type="entry name" value="PPM-type_phosphatase-like_dom"/>
</dbReference>
<keyword evidence="1" id="KW-0378">Hydrolase</keyword>
<gene>
    <name evidence="3" type="ORF">PBF_08403</name>
</gene>
<accession>W7LHI1</accession>